<evidence type="ECO:0000259" key="1">
    <source>
        <dbReference type="Pfam" id="PF18423"/>
    </source>
</evidence>
<dbReference type="Gene3D" id="2.20.25.270">
    <property type="match status" value="1"/>
</dbReference>
<reference evidence="3" key="1">
    <citation type="submission" date="2015-07" db="EMBL/GenBank/DDBJ databases">
        <authorList>
            <consortium name="Consortium for Microbial Forensics and Genomics (microFORGE)"/>
            <person name="Knight B.M."/>
            <person name="Roberts D.P."/>
            <person name="Lin D."/>
            <person name="Hari K."/>
            <person name="Fletcher J."/>
            <person name="Melcher U."/>
            <person name="Blagden T."/>
            <person name="Winegar R.A."/>
        </authorList>
    </citation>
    <scope>NUCLEOTIDE SEQUENCE [LARGE SCALE GENOMIC DNA]</scope>
    <source>
        <strain evidence="3">DSM 23493</strain>
    </source>
</reference>
<dbReference type="EMBL" id="LFXJ01000005">
    <property type="protein sequence ID" value="KMY31941.1"/>
    <property type="molecule type" value="Genomic_DNA"/>
</dbReference>
<dbReference type="InterPro" id="IPR041854">
    <property type="entry name" value="BFD-like_2Fe2S-bd_dom_sf"/>
</dbReference>
<dbReference type="InterPro" id="IPR040890">
    <property type="entry name" value="Znf_CopZ"/>
</dbReference>
<dbReference type="NCBIfam" id="NF047645">
    <property type="entry name" value="CopZ_Nterm_CC"/>
    <property type="match status" value="1"/>
</dbReference>
<accession>A0A0K9FCU0</accession>
<dbReference type="GeneID" id="96598042"/>
<organism evidence="2 3">
    <name type="scientific">Lysinibacillus xylanilyticus</name>
    <dbReference type="NCBI Taxonomy" id="582475"/>
    <lineage>
        <taxon>Bacteria</taxon>
        <taxon>Bacillati</taxon>
        <taxon>Bacillota</taxon>
        <taxon>Bacilli</taxon>
        <taxon>Bacillales</taxon>
        <taxon>Bacillaceae</taxon>
        <taxon>Lysinibacillus</taxon>
    </lineage>
</organism>
<dbReference type="CDD" id="cd10141">
    <property type="entry name" value="CopZ-like_Fer2_BFD-like"/>
    <property type="match status" value="1"/>
</dbReference>
<dbReference type="RefSeq" id="WP_049664848.1">
    <property type="nucleotide sequence ID" value="NZ_LFXJ01000005.1"/>
</dbReference>
<evidence type="ECO:0000313" key="2">
    <source>
        <dbReference type="EMBL" id="KMY31941.1"/>
    </source>
</evidence>
<protein>
    <submittedName>
        <fullName evidence="2">(2Fe-2S)-binding protein</fullName>
    </submittedName>
</protein>
<dbReference type="Proteomes" id="UP000037326">
    <property type="component" value="Unassembled WGS sequence"/>
</dbReference>
<dbReference type="AlphaFoldDB" id="A0A0K9FCU0"/>
<dbReference type="Pfam" id="PF18423">
    <property type="entry name" value="zf_CopZ"/>
    <property type="match status" value="1"/>
</dbReference>
<evidence type="ECO:0000313" key="3">
    <source>
        <dbReference type="Proteomes" id="UP000037326"/>
    </source>
</evidence>
<comment type="caution">
    <text evidence="2">The sequence shown here is derived from an EMBL/GenBank/DDBJ whole genome shotgun (WGS) entry which is preliminary data.</text>
</comment>
<dbReference type="OrthoDB" id="95698at2"/>
<dbReference type="PATRIC" id="fig|582475.4.peg.910"/>
<feature type="domain" description="CopZ zinc binding" evidence="1">
    <location>
        <begin position="19"/>
        <end position="79"/>
    </location>
</feature>
<name>A0A0K9FCU0_9BACI</name>
<sequence>MGNCCDSSNKKIINENTIVCPSCKNKAKNVQLITIKSMMKPSVLGSINAKEIHYFCSTKDCHVVYFERSNKEYLLSDIKVDVHQKDDSLSTPICYCFDWTKEKIKQYVENEITPNPLEHIRANIKENRCGCEVNNPQGSCCLGNVTKYIKGLA</sequence>
<dbReference type="Gene3D" id="1.10.10.1100">
    <property type="entry name" value="BFD-like [2Fe-2S]-binding domain"/>
    <property type="match status" value="1"/>
</dbReference>
<gene>
    <name evidence="2" type="ORF">ACZ11_07110</name>
</gene>
<proteinExistence type="predicted"/>